<protein>
    <submittedName>
        <fullName evidence="1">Uncharacterized protein</fullName>
    </submittedName>
</protein>
<keyword evidence="2" id="KW-1185">Reference proteome</keyword>
<reference evidence="1" key="1">
    <citation type="submission" date="2023-08" db="EMBL/GenBank/DDBJ databases">
        <title>A de novo genome assembly of Solanum verrucosum Schlechtendal, a Mexican diploid species geographically isolated from the other diploid A-genome species in potato relatives.</title>
        <authorList>
            <person name="Hosaka K."/>
        </authorList>
    </citation>
    <scope>NUCLEOTIDE SEQUENCE</scope>
    <source>
        <tissue evidence="1">Young leaves</tissue>
    </source>
</reference>
<dbReference type="EMBL" id="CP133613">
    <property type="protein sequence ID" value="WMV15090.1"/>
    <property type="molecule type" value="Genomic_DNA"/>
</dbReference>
<sequence>MLLSSLDGDPLRMERTIGSLPINGTETGV</sequence>
<dbReference type="AlphaFoldDB" id="A0AAF0Q5A3"/>
<feature type="non-terminal residue" evidence="1">
    <location>
        <position position="29"/>
    </location>
</feature>
<name>A0AAF0Q5A3_SOLVR</name>
<dbReference type="Proteomes" id="UP001234989">
    <property type="component" value="Chromosome 2"/>
</dbReference>
<gene>
    <name evidence="1" type="ORF">MTR67_008475</name>
</gene>
<accession>A0AAF0Q5A3</accession>
<evidence type="ECO:0000313" key="1">
    <source>
        <dbReference type="EMBL" id="WMV15090.1"/>
    </source>
</evidence>
<evidence type="ECO:0000313" key="2">
    <source>
        <dbReference type="Proteomes" id="UP001234989"/>
    </source>
</evidence>
<proteinExistence type="predicted"/>
<organism evidence="1 2">
    <name type="scientific">Solanum verrucosum</name>
    <dbReference type="NCBI Taxonomy" id="315347"/>
    <lineage>
        <taxon>Eukaryota</taxon>
        <taxon>Viridiplantae</taxon>
        <taxon>Streptophyta</taxon>
        <taxon>Embryophyta</taxon>
        <taxon>Tracheophyta</taxon>
        <taxon>Spermatophyta</taxon>
        <taxon>Magnoliopsida</taxon>
        <taxon>eudicotyledons</taxon>
        <taxon>Gunneridae</taxon>
        <taxon>Pentapetalae</taxon>
        <taxon>asterids</taxon>
        <taxon>lamiids</taxon>
        <taxon>Solanales</taxon>
        <taxon>Solanaceae</taxon>
        <taxon>Solanoideae</taxon>
        <taxon>Solaneae</taxon>
        <taxon>Solanum</taxon>
    </lineage>
</organism>